<organism evidence="2 3">
    <name type="scientific">Candidatus Desulfolinea nitratireducens</name>
    <dbReference type="NCBI Taxonomy" id="2841698"/>
    <lineage>
        <taxon>Bacteria</taxon>
        <taxon>Bacillati</taxon>
        <taxon>Chloroflexota</taxon>
        <taxon>Anaerolineae</taxon>
        <taxon>Anaerolineales</taxon>
        <taxon>Anaerolineales incertae sedis</taxon>
        <taxon>Candidatus Desulfolinea</taxon>
    </lineage>
</organism>
<gene>
    <name evidence="2" type="ORF">H8E29_16635</name>
</gene>
<protein>
    <recommendedName>
        <fullName evidence="1">YvlB/LiaX N-terminal domain-containing protein</fullName>
    </recommendedName>
</protein>
<dbReference type="AlphaFoldDB" id="A0A8J6TJT8"/>
<dbReference type="Proteomes" id="UP000614469">
    <property type="component" value="Unassembled WGS sequence"/>
</dbReference>
<comment type="caution">
    <text evidence="2">The sequence shown here is derived from an EMBL/GenBank/DDBJ whole genome shotgun (WGS) entry which is preliminary data.</text>
</comment>
<evidence type="ECO:0000259" key="1">
    <source>
        <dbReference type="Pfam" id="PF22746"/>
    </source>
</evidence>
<name>A0A8J6TJT8_9CHLR</name>
<sequence>MATTEERMKILRMIEEEKISAEEGAKLLSLLGSSQKAKSAAHHRAAAPRWLRVRVTDVKTGRSKASVQIPLSLVDAGMKIGAHFAPEIDGVEMDNIAEALQSGMTGKIIDVIDEEDGEHVEIFIE</sequence>
<evidence type="ECO:0000313" key="3">
    <source>
        <dbReference type="Proteomes" id="UP000614469"/>
    </source>
</evidence>
<feature type="domain" description="YvlB/LiaX N-terminal" evidence="1">
    <location>
        <begin position="5"/>
        <end position="33"/>
    </location>
</feature>
<dbReference type="Pfam" id="PF22746">
    <property type="entry name" value="SHOCT-like_DUF2089-C"/>
    <property type="match status" value="1"/>
</dbReference>
<evidence type="ECO:0000313" key="2">
    <source>
        <dbReference type="EMBL" id="MBC8336885.1"/>
    </source>
</evidence>
<dbReference type="InterPro" id="IPR053959">
    <property type="entry name" value="YvlB/LiaX_N"/>
</dbReference>
<accession>A0A8J6TJT8</accession>
<proteinExistence type="predicted"/>
<reference evidence="2 3" key="1">
    <citation type="submission" date="2020-08" db="EMBL/GenBank/DDBJ databases">
        <title>Bridging the membrane lipid divide: bacteria of the FCB group superphylum have the potential to synthesize archaeal ether lipids.</title>
        <authorList>
            <person name="Villanueva L."/>
            <person name="Von Meijenfeldt F.A.B."/>
            <person name="Westbye A.B."/>
            <person name="Yadav S."/>
            <person name="Hopmans E.C."/>
            <person name="Dutilh B.E."/>
            <person name="Sinninghe Damste J.S."/>
        </authorList>
    </citation>
    <scope>NUCLEOTIDE SEQUENCE [LARGE SCALE GENOMIC DNA]</scope>
    <source>
        <strain evidence="2">NIOZ-UU36</strain>
    </source>
</reference>
<dbReference type="EMBL" id="JACNJN010000206">
    <property type="protein sequence ID" value="MBC8336885.1"/>
    <property type="molecule type" value="Genomic_DNA"/>
</dbReference>